<dbReference type="GO" id="GO:0005829">
    <property type="term" value="C:cytosol"/>
    <property type="evidence" value="ECO:0007669"/>
    <property type="project" value="TreeGrafter"/>
</dbReference>
<feature type="non-terminal residue" evidence="5">
    <location>
        <position position="249"/>
    </location>
</feature>
<keyword evidence="3" id="KW-0812">Transmembrane</keyword>
<dbReference type="GO" id="GO:0003955">
    <property type="term" value="F:NAD(P)H dehydrogenase (quinone) activity"/>
    <property type="evidence" value="ECO:0007669"/>
    <property type="project" value="TreeGrafter"/>
</dbReference>
<feature type="domain" description="Flavodoxin-like fold" evidence="4">
    <location>
        <begin position="3"/>
        <end position="55"/>
    </location>
</feature>
<sequence length="249" mass="28084">MAKNVLIVYTHQSETSFNGAALDTAVKALQAQNCNVVVSDLYAMKFKAFATAEDITAILKGWIDWVFTQGGCIMKDKKAMMSFTTGSHESMCHADGINGDINITLMASCITLGSRSWYHKFSGHLPEVILKSMLKEWQKHLEGLLEEKPLIFVPFANFDVGAGFKLKKEVQGSLVVLEFGLLVIMWGNHCLLKTNLRQKNHRQPQRNRTSPLLLLSRLPMLVPWRFDVPANFTTMGDEQPYVRERAVHN</sequence>
<dbReference type="Pfam" id="PF02525">
    <property type="entry name" value="Flavodoxin_2"/>
    <property type="match status" value="1"/>
</dbReference>
<dbReference type="AlphaFoldDB" id="A0A0P7UHU8"/>
<name>A0A0P7UHU8_SCLFO</name>
<evidence type="ECO:0000256" key="3">
    <source>
        <dbReference type="SAM" id="Phobius"/>
    </source>
</evidence>
<dbReference type="InterPro" id="IPR029039">
    <property type="entry name" value="Flavoprotein-like_sf"/>
</dbReference>
<evidence type="ECO:0000313" key="5">
    <source>
        <dbReference type="EMBL" id="KPP73835.1"/>
    </source>
</evidence>
<organism evidence="5 6">
    <name type="scientific">Scleropages formosus</name>
    <name type="common">Asian bonytongue</name>
    <name type="synonym">Osteoglossum formosum</name>
    <dbReference type="NCBI Taxonomy" id="113540"/>
    <lineage>
        <taxon>Eukaryota</taxon>
        <taxon>Metazoa</taxon>
        <taxon>Chordata</taxon>
        <taxon>Craniata</taxon>
        <taxon>Vertebrata</taxon>
        <taxon>Euteleostomi</taxon>
        <taxon>Actinopterygii</taxon>
        <taxon>Neopterygii</taxon>
        <taxon>Teleostei</taxon>
        <taxon>Osteoglossocephala</taxon>
        <taxon>Osteoglossomorpha</taxon>
        <taxon>Osteoglossiformes</taxon>
        <taxon>Osteoglossidae</taxon>
        <taxon>Scleropages</taxon>
    </lineage>
</organism>
<protein>
    <submittedName>
        <fullName evidence="5">NAD(P)H dehydrogenase-like</fullName>
    </submittedName>
</protein>
<dbReference type="Gene3D" id="3.40.50.360">
    <property type="match status" value="2"/>
</dbReference>
<evidence type="ECO:0000313" key="6">
    <source>
        <dbReference type="Proteomes" id="UP000034805"/>
    </source>
</evidence>
<evidence type="ECO:0000259" key="4">
    <source>
        <dbReference type="Pfam" id="PF02525"/>
    </source>
</evidence>
<accession>A0A0P7UHU8</accession>
<dbReference type="SUPFAM" id="SSF52218">
    <property type="entry name" value="Flavoproteins"/>
    <property type="match status" value="1"/>
</dbReference>
<reference evidence="5 6" key="1">
    <citation type="submission" date="2015-08" db="EMBL/GenBank/DDBJ databases">
        <title>The genome of the Asian arowana (Scleropages formosus).</title>
        <authorList>
            <person name="Tan M.H."/>
            <person name="Gan H.M."/>
            <person name="Croft L.J."/>
            <person name="Austin C.M."/>
        </authorList>
    </citation>
    <scope>NUCLEOTIDE SEQUENCE [LARGE SCALE GENOMIC DNA]</scope>
    <source>
        <strain evidence="5">Aro1</strain>
    </source>
</reference>
<evidence type="ECO:0000256" key="2">
    <source>
        <dbReference type="ARBA" id="ARBA00023002"/>
    </source>
</evidence>
<comment type="similarity">
    <text evidence="1">Belongs to the NAD(P)H dehydrogenase (quinone) family.</text>
</comment>
<dbReference type="EMBL" id="JARO02002009">
    <property type="protein sequence ID" value="KPP73835.1"/>
    <property type="molecule type" value="Genomic_DNA"/>
</dbReference>
<evidence type="ECO:0000256" key="1">
    <source>
        <dbReference type="ARBA" id="ARBA00006252"/>
    </source>
</evidence>
<dbReference type="InterPro" id="IPR051545">
    <property type="entry name" value="NAD(P)H_dehydrogenase_qn"/>
</dbReference>
<feature type="transmembrane region" description="Helical" evidence="3">
    <location>
        <begin position="174"/>
        <end position="192"/>
    </location>
</feature>
<proteinExistence type="inferred from homology"/>
<comment type="caution">
    <text evidence="5">The sequence shown here is derived from an EMBL/GenBank/DDBJ whole genome shotgun (WGS) entry which is preliminary data.</text>
</comment>
<dbReference type="Proteomes" id="UP000034805">
    <property type="component" value="Unassembled WGS sequence"/>
</dbReference>
<dbReference type="PANTHER" id="PTHR10204:SF34">
    <property type="entry name" value="NAD(P)H DEHYDROGENASE [QUINONE] 1 ISOFORM 1"/>
    <property type="match status" value="1"/>
</dbReference>
<keyword evidence="2" id="KW-0560">Oxidoreductase</keyword>
<dbReference type="PANTHER" id="PTHR10204">
    <property type="entry name" value="NAD P H OXIDOREDUCTASE-RELATED"/>
    <property type="match status" value="1"/>
</dbReference>
<keyword evidence="3" id="KW-0472">Membrane</keyword>
<dbReference type="InterPro" id="IPR003680">
    <property type="entry name" value="Flavodoxin_fold"/>
</dbReference>
<keyword evidence="3" id="KW-1133">Transmembrane helix</keyword>
<gene>
    <name evidence="5" type="ORF">Z043_107053</name>
</gene>